<proteinExistence type="inferred from homology"/>
<feature type="compositionally biased region" description="Low complexity" evidence="9">
    <location>
        <begin position="206"/>
        <end position="222"/>
    </location>
</feature>
<evidence type="ECO:0000256" key="6">
    <source>
        <dbReference type="ARBA" id="ARBA00023069"/>
    </source>
</evidence>
<keyword evidence="8" id="KW-0966">Cell projection</keyword>
<dbReference type="InterPro" id="IPR048256">
    <property type="entry name" value="Tektin-like"/>
</dbReference>
<dbReference type="PANTHER" id="PTHR19960">
    <property type="entry name" value="TEKTIN"/>
    <property type="match status" value="1"/>
</dbReference>
<feature type="compositionally biased region" description="Low complexity" evidence="9">
    <location>
        <begin position="158"/>
        <end position="196"/>
    </location>
</feature>
<evidence type="ECO:0000313" key="10">
    <source>
        <dbReference type="EMBL" id="PNH05659.1"/>
    </source>
</evidence>
<evidence type="ECO:0000256" key="3">
    <source>
        <dbReference type="ARBA" id="ARBA00022490"/>
    </source>
</evidence>
<dbReference type="GO" id="GO:0005737">
    <property type="term" value="C:cytoplasm"/>
    <property type="evidence" value="ECO:0007669"/>
    <property type="project" value="UniProtKB-ARBA"/>
</dbReference>
<dbReference type="AlphaFoldDB" id="A0A2J7ZZF9"/>
<reference evidence="10 11" key="1">
    <citation type="journal article" date="2017" name="Mol. Biol. Evol.">
        <title>The 4-celled Tetrabaena socialis nuclear genome reveals the essential components for genetic control of cell number at the origin of multicellularity in the volvocine lineage.</title>
        <authorList>
            <person name="Featherston J."/>
            <person name="Arakaki Y."/>
            <person name="Hanschen E.R."/>
            <person name="Ferris P.J."/>
            <person name="Michod R.E."/>
            <person name="Olson B.J.S.C."/>
            <person name="Nozaki H."/>
            <person name="Durand P.M."/>
        </authorList>
    </citation>
    <scope>NUCLEOTIDE SEQUENCE [LARGE SCALE GENOMIC DNA]</scope>
    <source>
        <strain evidence="10 11">NIES-571</strain>
    </source>
</reference>
<keyword evidence="5" id="KW-0175">Coiled coil</keyword>
<keyword evidence="4" id="KW-0282">Flagellum</keyword>
<evidence type="ECO:0000256" key="2">
    <source>
        <dbReference type="ARBA" id="ARBA00007209"/>
    </source>
</evidence>
<evidence type="ECO:0000256" key="1">
    <source>
        <dbReference type="ARBA" id="ARBA00004611"/>
    </source>
</evidence>
<evidence type="ECO:0000256" key="5">
    <source>
        <dbReference type="ARBA" id="ARBA00023054"/>
    </source>
</evidence>
<keyword evidence="6" id="KW-0969">Cilium</keyword>
<dbReference type="InterPro" id="IPR000435">
    <property type="entry name" value="Tektins"/>
</dbReference>
<dbReference type="PANTHER" id="PTHR19960:SF25">
    <property type="entry name" value="TEKTIN-1"/>
    <property type="match status" value="1"/>
</dbReference>
<evidence type="ECO:0000256" key="4">
    <source>
        <dbReference type="ARBA" id="ARBA00022846"/>
    </source>
</evidence>
<keyword evidence="7" id="KW-0206">Cytoskeleton</keyword>
<evidence type="ECO:0000256" key="8">
    <source>
        <dbReference type="ARBA" id="ARBA00023273"/>
    </source>
</evidence>
<evidence type="ECO:0000256" key="9">
    <source>
        <dbReference type="SAM" id="MobiDB-lite"/>
    </source>
</evidence>
<gene>
    <name evidence="10" type="ORF">TSOC_008065</name>
</gene>
<dbReference type="EMBL" id="PGGS01000289">
    <property type="protein sequence ID" value="PNH05659.1"/>
    <property type="molecule type" value="Genomic_DNA"/>
</dbReference>
<comment type="subcellular location">
    <subcellularLocation>
        <location evidence="1">Cytoplasm</location>
        <location evidence="1">Cytoskeleton</location>
        <location evidence="1">Flagellum axoneme</location>
    </subcellularLocation>
</comment>
<keyword evidence="3" id="KW-0963">Cytoplasm</keyword>
<dbReference type="GO" id="GO:0060271">
    <property type="term" value="P:cilium assembly"/>
    <property type="evidence" value="ECO:0007669"/>
    <property type="project" value="TreeGrafter"/>
</dbReference>
<protein>
    <submittedName>
        <fullName evidence="10">Uncharacterized protein</fullName>
    </submittedName>
</protein>
<dbReference type="Proteomes" id="UP000236333">
    <property type="component" value="Unassembled WGS sequence"/>
</dbReference>
<comment type="similarity">
    <text evidence="2">Belongs to the tektin family.</text>
</comment>
<dbReference type="GO" id="GO:0015630">
    <property type="term" value="C:microtubule cytoskeleton"/>
    <property type="evidence" value="ECO:0007669"/>
    <property type="project" value="TreeGrafter"/>
</dbReference>
<dbReference type="GO" id="GO:0060294">
    <property type="term" value="P:cilium movement involved in cell motility"/>
    <property type="evidence" value="ECO:0007669"/>
    <property type="project" value="InterPro"/>
</dbReference>
<comment type="caution">
    <text evidence="10">The sequence shown here is derived from an EMBL/GenBank/DDBJ whole genome shotgun (WGS) entry which is preliminary data.</text>
</comment>
<feature type="region of interest" description="Disordered" evidence="9">
    <location>
        <begin position="126"/>
        <end position="235"/>
    </location>
</feature>
<sequence length="369" mass="38720">MAPSYNHTSNGVNLANYRLLTQSARTAGNNGSYRAPYDWNLESQDQMGAGAAENRMSTTLRDASVQLQATTNALVANDINTVDRTLITKLTQTEQLKGMLETCLAEVVTEIAELLSTKKRLEERGGKVQNKMGVNSQRLQVAASRPNWRAEIEDGDAAGSSTGRSSAPSTSTPSSSGSSSSSSSGAATSAPSQPGPVVAAELLRSQQPEPQMAQQQQQQQQAWKPMAAEGGRGDPASLPTFDLVEFLTDPAHQASAFGTLAATSAILSVLCCVEPEAILDLALPKPEAILDLALPKPEAILDLALPKALITATTAPSPCLASLEYGYSIIFGSAILSDQVDIDAASLSNLGGSLLIASFAMYTYSTAKK</sequence>
<dbReference type="GO" id="GO:0005929">
    <property type="term" value="C:cilium"/>
    <property type="evidence" value="ECO:0007669"/>
    <property type="project" value="UniProtKB-ARBA"/>
</dbReference>
<organism evidence="10 11">
    <name type="scientific">Tetrabaena socialis</name>
    <dbReference type="NCBI Taxonomy" id="47790"/>
    <lineage>
        <taxon>Eukaryota</taxon>
        <taxon>Viridiplantae</taxon>
        <taxon>Chlorophyta</taxon>
        <taxon>core chlorophytes</taxon>
        <taxon>Chlorophyceae</taxon>
        <taxon>CS clade</taxon>
        <taxon>Chlamydomonadales</taxon>
        <taxon>Tetrabaenaceae</taxon>
        <taxon>Tetrabaena</taxon>
    </lineage>
</organism>
<dbReference type="Pfam" id="PF03148">
    <property type="entry name" value="Tektin"/>
    <property type="match status" value="1"/>
</dbReference>
<dbReference type="GO" id="GO:0005634">
    <property type="term" value="C:nucleus"/>
    <property type="evidence" value="ECO:0007669"/>
    <property type="project" value="TreeGrafter"/>
</dbReference>
<dbReference type="OrthoDB" id="10054259at2759"/>
<evidence type="ECO:0000256" key="7">
    <source>
        <dbReference type="ARBA" id="ARBA00023212"/>
    </source>
</evidence>
<evidence type="ECO:0000313" key="11">
    <source>
        <dbReference type="Proteomes" id="UP000236333"/>
    </source>
</evidence>
<keyword evidence="11" id="KW-1185">Reference proteome</keyword>
<name>A0A2J7ZZF9_9CHLO</name>
<accession>A0A2J7ZZF9</accession>